<feature type="transmembrane region" description="Helical" evidence="1">
    <location>
        <begin position="482"/>
        <end position="508"/>
    </location>
</feature>
<evidence type="ECO:0000313" key="3">
    <source>
        <dbReference type="Proteomes" id="UP001324634"/>
    </source>
</evidence>
<feature type="transmembrane region" description="Helical" evidence="1">
    <location>
        <begin position="345"/>
        <end position="366"/>
    </location>
</feature>
<feature type="transmembrane region" description="Helical" evidence="1">
    <location>
        <begin position="543"/>
        <end position="566"/>
    </location>
</feature>
<dbReference type="KEGG" id="psti:SOO65_14410"/>
<evidence type="ECO:0000256" key="1">
    <source>
        <dbReference type="SAM" id="Phobius"/>
    </source>
</evidence>
<proteinExistence type="predicted"/>
<evidence type="ECO:0000313" key="2">
    <source>
        <dbReference type="EMBL" id="WPU63884.1"/>
    </source>
</evidence>
<dbReference type="EMBL" id="CP139487">
    <property type="protein sequence ID" value="WPU63884.1"/>
    <property type="molecule type" value="Genomic_DNA"/>
</dbReference>
<accession>A0AAX4HKU3</accession>
<dbReference type="RefSeq" id="WP_321391457.1">
    <property type="nucleotide sequence ID" value="NZ_CP139487.1"/>
</dbReference>
<reference evidence="2 3" key="1">
    <citation type="submission" date="2023-11" db="EMBL/GenBank/DDBJ databases">
        <title>Peredibacter starrii A3.12.</title>
        <authorList>
            <person name="Mitchell R.J."/>
        </authorList>
    </citation>
    <scope>NUCLEOTIDE SEQUENCE [LARGE SCALE GENOMIC DNA]</scope>
    <source>
        <strain evidence="2 3">A3.12</strain>
    </source>
</reference>
<keyword evidence="1" id="KW-0812">Transmembrane</keyword>
<organism evidence="2 3">
    <name type="scientific">Peredibacter starrii</name>
    <dbReference type="NCBI Taxonomy" id="28202"/>
    <lineage>
        <taxon>Bacteria</taxon>
        <taxon>Pseudomonadati</taxon>
        <taxon>Bdellovibrionota</taxon>
        <taxon>Bacteriovoracia</taxon>
        <taxon>Bacteriovoracales</taxon>
        <taxon>Bacteriovoracaceae</taxon>
        <taxon>Peredibacter</taxon>
    </lineage>
</organism>
<protein>
    <recommendedName>
        <fullName evidence="4">Site-specific recombinase</fullName>
    </recommendedName>
</protein>
<feature type="transmembrane region" description="Helical" evidence="1">
    <location>
        <begin position="372"/>
        <end position="391"/>
    </location>
</feature>
<keyword evidence="1" id="KW-0472">Membrane</keyword>
<dbReference type="InterPro" id="IPR011385">
    <property type="entry name" value="Site-sp_rcmbase"/>
</dbReference>
<keyword evidence="3" id="KW-1185">Reference proteome</keyword>
<evidence type="ECO:0008006" key="4">
    <source>
        <dbReference type="Google" id="ProtNLM"/>
    </source>
</evidence>
<gene>
    <name evidence="2" type="ORF">SOO65_14410</name>
</gene>
<sequence>MLKFIRQIKSALSSDLTPSDLATHLSELDPKYTFKERMVALGLIMDWIRLPVKSPPPEGVPSYVHSRDLRFKFLFQFLERHPEEAQHLASTLQELMVPGGAVGLYCLIGISEKPGFFVELTNRMVQNSLPDTFTEKDISETFKNLFAAEEDAIWIETSFKNILPAFEEFAHKNSISFDAVKNDRIEAMIILGAKIASLGTDQDIRRRLDKKRFTDSSFLRLNRAINREQRDDELILREVSASRLDLQTIRNNIEATGVSVDLIFKLEKISSILDRIEMLIYLEREAGPVMTGQFIGRLVRDELKSRSVNDYIRENLHLLTRKIVERAGEKGDHYIATTKDEKRTLFIAAALAGILTTFTAVVKFYIGAFHLPLFFEGFFFFVNYAFGFLAMQKWHLALSSKQPAYLASALSRKFESFMKTKELDEVTSEVKKIVNSQLLTTFGNLLLVIPVTIAVDWAWVYLFGHHIMTADYAASTIDKHNIFTSLTIPFAILTGVCLWLSSVVAGWVENWLVFREIPEAIRNNTLLKNAFGKVHVNSMADQFAATMGGIAGNTSIAFLLATPIIIGKFSGLPLDIRHVTLATGTITLALNSMEWDFLRDWPTMLNMVLSVLTIGFFNFTVSFYCSIRMAAMARNVDSRYLKIIFKYSFRKRTRPLAGQQ</sequence>
<keyword evidence="1" id="KW-1133">Transmembrane helix</keyword>
<feature type="transmembrane region" description="Helical" evidence="1">
    <location>
        <begin position="604"/>
        <end position="625"/>
    </location>
</feature>
<dbReference type="Proteomes" id="UP001324634">
    <property type="component" value="Chromosome"/>
</dbReference>
<dbReference type="AlphaFoldDB" id="A0AAX4HKU3"/>
<name>A0AAX4HKU3_9BACT</name>
<feature type="transmembrane region" description="Helical" evidence="1">
    <location>
        <begin position="438"/>
        <end position="462"/>
    </location>
</feature>
<dbReference type="Pfam" id="PF10136">
    <property type="entry name" value="SpecificRecomb"/>
    <property type="match status" value="1"/>
</dbReference>